<dbReference type="GO" id="GO:0022857">
    <property type="term" value="F:transmembrane transporter activity"/>
    <property type="evidence" value="ECO:0007669"/>
    <property type="project" value="InterPro"/>
</dbReference>
<dbReference type="SUPFAM" id="SSF103473">
    <property type="entry name" value="MFS general substrate transporter"/>
    <property type="match status" value="1"/>
</dbReference>
<dbReference type="PANTHER" id="PTHR48020">
    <property type="entry name" value="PROTON MYO-INOSITOL COTRANSPORTER"/>
    <property type="match status" value="1"/>
</dbReference>
<keyword evidence="7 9" id="KW-1133">Transmembrane helix</keyword>
<evidence type="ECO:0000256" key="2">
    <source>
        <dbReference type="ARBA" id="ARBA00010992"/>
    </source>
</evidence>
<evidence type="ECO:0000256" key="6">
    <source>
        <dbReference type="ARBA" id="ARBA00022692"/>
    </source>
</evidence>
<keyword evidence="6 9" id="KW-0812">Transmembrane</keyword>
<comment type="subcellular location">
    <subcellularLocation>
        <location evidence="1">Cell membrane</location>
        <topology evidence="1">Multi-pass membrane protein</topology>
    </subcellularLocation>
</comment>
<feature type="transmembrane region" description="Helical" evidence="9">
    <location>
        <begin position="335"/>
        <end position="361"/>
    </location>
</feature>
<dbReference type="InterPro" id="IPR005829">
    <property type="entry name" value="Sugar_transporter_CS"/>
</dbReference>
<keyword evidence="3" id="KW-0813">Transport</keyword>
<sequence length="440" mass="48225">MIQKLYLYSFVAALGGFLFGFDMSVIAGTIPFITEYFQLSDTLLGYAVSSALVGCVVGALLVGKPADIYGRRTMLKVTGSLFLISAIGTGAANSLTVFVIFRLIGGVAVGGASVIAPLYISEISPAKIRGRLVAITQLAIVTGALTAFFSNYLLVGIGDNNWRWMFLVEGIPALAFFVLLFFVSRSPRWLVKVDCIDEARSVIQSINHDADVDQIMNDISQSLNKEIFSKGVVLFKKPYRRLVLIGIAVGMFNQLTGINIIFYYTPTIFKSAGFGNEAALMQTVIVGATNLIFTLIGMSLIDKLGRKFLLILGAAGMPIFLGLFAYTFLNQDFDGYFVLIYLIGFVAFFASSQGLVIWVILAEMFPNNIRARASAIGSFSHWFFNALTAFLFPIAVSAFGVGYIFGFYTIATIVSLFFFRKFLVETKGKSLEELERVVLR</sequence>
<gene>
    <name evidence="11" type="ORF">MNBD_IGNAVI01-2911</name>
</gene>
<feature type="domain" description="Major facilitator superfamily (MFS) profile" evidence="10">
    <location>
        <begin position="8"/>
        <end position="427"/>
    </location>
</feature>
<accession>A0A3B1CUF7</accession>
<dbReference type="NCBIfam" id="TIGR00879">
    <property type="entry name" value="SP"/>
    <property type="match status" value="1"/>
</dbReference>
<feature type="transmembrane region" description="Helical" evidence="9">
    <location>
        <begin position="308"/>
        <end position="329"/>
    </location>
</feature>
<dbReference type="PROSITE" id="PS00217">
    <property type="entry name" value="SUGAR_TRANSPORT_2"/>
    <property type="match status" value="1"/>
</dbReference>
<name>A0A3B1CUF7_9ZZZZ</name>
<dbReference type="InterPro" id="IPR003663">
    <property type="entry name" value="Sugar/inositol_transpt"/>
</dbReference>
<feature type="transmembrane region" description="Helical" evidence="9">
    <location>
        <begin position="401"/>
        <end position="419"/>
    </location>
</feature>
<dbReference type="InterPro" id="IPR036259">
    <property type="entry name" value="MFS_trans_sf"/>
</dbReference>
<feature type="transmembrane region" description="Helical" evidence="9">
    <location>
        <begin position="164"/>
        <end position="183"/>
    </location>
</feature>
<keyword evidence="8 9" id="KW-0472">Membrane</keyword>
<feature type="transmembrane region" description="Helical" evidence="9">
    <location>
        <begin position="74"/>
        <end position="92"/>
    </location>
</feature>
<evidence type="ECO:0000256" key="3">
    <source>
        <dbReference type="ARBA" id="ARBA00022448"/>
    </source>
</evidence>
<evidence type="ECO:0000256" key="9">
    <source>
        <dbReference type="SAM" id="Phobius"/>
    </source>
</evidence>
<feature type="transmembrane region" description="Helical" evidence="9">
    <location>
        <begin position="373"/>
        <end position="395"/>
    </location>
</feature>
<protein>
    <recommendedName>
        <fullName evidence="10">Major facilitator superfamily (MFS) profile domain-containing protein</fullName>
    </recommendedName>
</protein>
<dbReference type="AlphaFoldDB" id="A0A3B1CUF7"/>
<keyword evidence="5" id="KW-0762">Sugar transport</keyword>
<dbReference type="FunFam" id="1.20.1250.20:FF:000122">
    <property type="entry name" value="D-xylose transporter XylE"/>
    <property type="match status" value="1"/>
</dbReference>
<dbReference type="PANTHER" id="PTHR48020:SF12">
    <property type="entry name" value="PROTON MYO-INOSITOL COTRANSPORTER"/>
    <property type="match status" value="1"/>
</dbReference>
<dbReference type="PROSITE" id="PS00216">
    <property type="entry name" value="SUGAR_TRANSPORT_1"/>
    <property type="match status" value="1"/>
</dbReference>
<evidence type="ECO:0000256" key="1">
    <source>
        <dbReference type="ARBA" id="ARBA00004651"/>
    </source>
</evidence>
<evidence type="ECO:0000256" key="7">
    <source>
        <dbReference type="ARBA" id="ARBA00022989"/>
    </source>
</evidence>
<dbReference type="PROSITE" id="PS50850">
    <property type="entry name" value="MFS"/>
    <property type="match status" value="1"/>
</dbReference>
<feature type="transmembrane region" description="Helical" evidence="9">
    <location>
        <begin position="242"/>
        <end position="264"/>
    </location>
</feature>
<organism evidence="11">
    <name type="scientific">hydrothermal vent metagenome</name>
    <dbReference type="NCBI Taxonomy" id="652676"/>
    <lineage>
        <taxon>unclassified sequences</taxon>
        <taxon>metagenomes</taxon>
        <taxon>ecological metagenomes</taxon>
    </lineage>
</organism>
<evidence type="ECO:0000256" key="4">
    <source>
        <dbReference type="ARBA" id="ARBA00022475"/>
    </source>
</evidence>
<evidence type="ECO:0000313" key="11">
    <source>
        <dbReference type="EMBL" id="VAX27484.1"/>
    </source>
</evidence>
<keyword evidence="4" id="KW-1003">Cell membrane</keyword>
<evidence type="ECO:0000259" key="10">
    <source>
        <dbReference type="PROSITE" id="PS50850"/>
    </source>
</evidence>
<dbReference type="GO" id="GO:0005886">
    <property type="term" value="C:plasma membrane"/>
    <property type="evidence" value="ECO:0007669"/>
    <property type="project" value="UniProtKB-SubCell"/>
</dbReference>
<feature type="transmembrane region" description="Helical" evidence="9">
    <location>
        <begin position="132"/>
        <end position="152"/>
    </location>
</feature>
<evidence type="ECO:0000256" key="5">
    <source>
        <dbReference type="ARBA" id="ARBA00022597"/>
    </source>
</evidence>
<comment type="similarity">
    <text evidence="2">Belongs to the major facilitator superfamily. Sugar transporter (TC 2.A.1.1) family.</text>
</comment>
<evidence type="ECO:0000256" key="8">
    <source>
        <dbReference type="ARBA" id="ARBA00023136"/>
    </source>
</evidence>
<dbReference type="Pfam" id="PF00083">
    <property type="entry name" value="Sugar_tr"/>
    <property type="match status" value="1"/>
</dbReference>
<feature type="transmembrane region" description="Helical" evidence="9">
    <location>
        <begin position="98"/>
        <end position="120"/>
    </location>
</feature>
<reference evidence="11" key="1">
    <citation type="submission" date="2018-06" db="EMBL/GenBank/DDBJ databases">
        <authorList>
            <person name="Zhirakovskaya E."/>
        </authorList>
    </citation>
    <scope>NUCLEOTIDE SEQUENCE</scope>
</reference>
<feature type="transmembrane region" description="Helical" evidence="9">
    <location>
        <begin position="279"/>
        <end position="301"/>
    </location>
</feature>
<feature type="transmembrane region" description="Helical" evidence="9">
    <location>
        <begin position="43"/>
        <end position="62"/>
    </location>
</feature>
<dbReference type="InterPro" id="IPR020846">
    <property type="entry name" value="MFS_dom"/>
</dbReference>
<dbReference type="Gene3D" id="1.20.1250.20">
    <property type="entry name" value="MFS general substrate transporter like domains"/>
    <property type="match status" value="2"/>
</dbReference>
<feature type="transmembrane region" description="Helical" evidence="9">
    <location>
        <begin position="7"/>
        <end position="31"/>
    </location>
</feature>
<dbReference type="InterPro" id="IPR050814">
    <property type="entry name" value="Myo-inositol_Transporter"/>
</dbReference>
<dbReference type="InterPro" id="IPR005828">
    <property type="entry name" value="MFS_sugar_transport-like"/>
</dbReference>
<dbReference type="PRINTS" id="PR00171">
    <property type="entry name" value="SUGRTRNSPORT"/>
</dbReference>
<proteinExistence type="inferred from homology"/>
<dbReference type="EMBL" id="UOGD01000385">
    <property type="protein sequence ID" value="VAX27484.1"/>
    <property type="molecule type" value="Genomic_DNA"/>
</dbReference>